<dbReference type="Gene3D" id="1.20.58.480">
    <property type="match status" value="1"/>
</dbReference>
<dbReference type="SUPFAM" id="SSF140959">
    <property type="entry name" value="Indolic compounds 2,3-dioxygenase-like"/>
    <property type="match status" value="1"/>
</dbReference>
<dbReference type="GO" id="GO:0046872">
    <property type="term" value="F:metal ion binding"/>
    <property type="evidence" value="ECO:0007669"/>
    <property type="project" value="InterPro"/>
</dbReference>
<dbReference type="InterPro" id="IPR004981">
    <property type="entry name" value="Trp_2_3_dOase"/>
</dbReference>
<dbReference type="InterPro" id="IPR037217">
    <property type="entry name" value="Trp/Indoleamine_2_3_dOase-like"/>
</dbReference>
<sequence length="319" mass="37573">MEITPEIEAKLKQLQEKYGAMGQDMVSYLDGLLYADYLTYWDYIHLDTLLSLQSPKTPFPDEEIFIMYHQVTELYFKLVLHECKQLVAQRPVDMNFFVARLKRINSYFRALVSSFDIMVDGMDKEQFLKFRMSLLPASGFQSGQYRMIEIYATDFIRLVAQDKRAEMADATIEEQFEFIYWKSGATELATGNKTLTLKQFEHKYAATLIGLAKSCERLNFRALFSILRQSGDDTTALEEELRKLDQFVNVNWPLAHYKSAVRYLHRQPHEIPATGGTNWQKYLPPRFRKRIFYPELWTQKEMEEWGKGWVEEVLSLPKE</sequence>
<reference evidence="1 2" key="1">
    <citation type="submission" date="2019-11" db="EMBL/GenBank/DDBJ databases">
        <title>Pedobacter sp. HMF7056 Genome sequencing and assembly.</title>
        <authorList>
            <person name="Kang H."/>
            <person name="Kim H."/>
            <person name="Joh K."/>
        </authorList>
    </citation>
    <scope>NUCLEOTIDE SEQUENCE [LARGE SCALE GENOMIC DNA]</scope>
    <source>
        <strain evidence="1 2">HMF7056</strain>
    </source>
</reference>
<dbReference type="RefSeq" id="WP_160905424.1">
    <property type="nucleotide sequence ID" value="NZ_WVHS01000001.1"/>
</dbReference>
<comment type="caution">
    <text evidence="1">The sequence shown here is derived from an EMBL/GenBank/DDBJ whole genome shotgun (WGS) entry which is preliminary data.</text>
</comment>
<evidence type="ECO:0000313" key="1">
    <source>
        <dbReference type="EMBL" id="MXV14451.1"/>
    </source>
</evidence>
<organism evidence="1 2">
    <name type="scientific">Hufsiella ginkgonis</name>
    <dbReference type="NCBI Taxonomy" id="2695274"/>
    <lineage>
        <taxon>Bacteria</taxon>
        <taxon>Pseudomonadati</taxon>
        <taxon>Bacteroidota</taxon>
        <taxon>Sphingobacteriia</taxon>
        <taxon>Sphingobacteriales</taxon>
        <taxon>Sphingobacteriaceae</taxon>
        <taxon>Hufsiella</taxon>
    </lineage>
</organism>
<dbReference type="EMBL" id="WVHS01000001">
    <property type="protein sequence ID" value="MXV14451.1"/>
    <property type="molecule type" value="Genomic_DNA"/>
</dbReference>
<protein>
    <submittedName>
        <fullName evidence="1">Tryptophan 2,3-dioxygenase</fullName>
    </submittedName>
</protein>
<keyword evidence="1" id="KW-0560">Oxidoreductase</keyword>
<name>A0A7K1XTV4_9SPHI</name>
<accession>A0A7K1XTV4</accession>
<dbReference type="GO" id="GO:0019441">
    <property type="term" value="P:L-tryptophan catabolic process to kynurenine"/>
    <property type="evidence" value="ECO:0007669"/>
    <property type="project" value="InterPro"/>
</dbReference>
<gene>
    <name evidence="1" type="ORF">GS398_04010</name>
</gene>
<evidence type="ECO:0000313" key="2">
    <source>
        <dbReference type="Proteomes" id="UP000451233"/>
    </source>
</evidence>
<dbReference type="GO" id="GO:0020037">
    <property type="term" value="F:heme binding"/>
    <property type="evidence" value="ECO:0007669"/>
    <property type="project" value="InterPro"/>
</dbReference>
<dbReference type="Pfam" id="PF03301">
    <property type="entry name" value="Trp_dioxygenase"/>
    <property type="match status" value="1"/>
</dbReference>
<dbReference type="Proteomes" id="UP000451233">
    <property type="component" value="Unassembled WGS sequence"/>
</dbReference>
<dbReference type="PANTHER" id="PTHR10138:SF0">
    <property type="entry name" value="TRYPTOPHAN 2,3-DIOXYGENASE"/>
    <property type="match status" value="1"/>
</dbReference>
<keyword evidence="2" id="KW-1185">Reference proteome</keyword>
<dbReference type="GO" id="GO:0019442">
    <property type="term" value="P:L-tryptophan catabolic process to acetyl-CoA"/>
    <property type="evidence" value="ECO:0007669"/>
    <property type="project" value="TreeGrafter"/>
</dbReference>
<keyword evidence="1" id="KW-0223">Dioxygenase</keyword>
<dbReference type="PANTHER" id="PTHR10138">
    <property type="entry name" value="TRYPTOPHAN 2,3-DIOXYGENASE"/>
    <property type="match status" value="1"/>
</dbReference>
<dbReference type="GO" id="GO:0004833">
    <property type="term" value="F:L-tryptophan 2,3-dioxygenase activity"/>
    <property type="evidence" value="ECO:0007669"/>
    <property type="project" value="InterPro"/>
</dbReference>
<proteinExistence type="predicted"/>
<dbReference type="AlphaFoldDB" id="A0A7K1XTV4"/>